<dbReference type="AlphaFoldDB" id="A0A517QY61"/>
<evidence type="ECO:0000313" key="3">
    <source>
        <dbReference type="Proteomes" id="UP000317318"/>
    </source>
</evidence>
<evidence type="ECO:0000256" key="1">
    <source>
        <dbReference type="SAM" id="MobiDB-lite"/>
    </source>
</evidence>
<organism evidence="2 3">
    <name type="scientific">Stratiformator vulcanicus</name>
    <dbReference type="NCBI Taxonomy" id="2527980"/>
    <lineage>
        <taxon>Bacteria</taxon>
        <taxon>Pseudomonadati</taxon>
        <taxon>Planctomycetota</taxon>
        <taxon>Planctomycetia</taxon>
        <taxon>Planctomycetales</taxon>
        <taxon>Planctomycetaceae</taxon>
        <taxon>Stratiformator</taxon>
    </lineage>
</organism>
<gene>
    <name evidence="2" type="ORF">Pan189_09420</name>
</gene>
<sequence length="76" mass="8250">MTMPHQSLVGSSNMALATGNRRRLIKYGSIGFANRFKSEKSNAFPKLCSGVIDGYSFEKGQGKSRSLKGPEAPIRS</sequence>
<protein>
    <submittedName>
        <fullName evidence="2">Uncharacterized protein</fullName>
    </submittedName>
</protein>
<name>A0A517QY61_9PLAN</name>
<dbReference type="KEGG" id="svp:Pan189_09420"/>
<reference evidence="2 3" key="1">
    <citation type="submission" date="2019-02" db="EMBL/GenBank/DDBJ databases">
        <title>Deep-cultivation of Planctomycetes and their phenomic and genomic characterization uncovers novel biology.</title>
        <authorList>
            <person name="Wiegand S."/>
            <person name="Jogler M."/>
            <person name="Boedeker C."/>
            <person name="Pinto D."/>
            <person name="Vollmers J."/>
            <person name="Rivas-Marin E."/>
            <person name="Kohn T."/>
            <person name="Peeters S.H."/>
            <person name="Heuer A."/>
            <person name="Rast P."/>
            <person name="Oberbeckmann S."/>
            <person name="Bunk B."/>
            <person name="Jeske O."/>
            <person name="Meyerdierks A."/>
            <person name="Storesund J.E."/>
            <person name="Kallscheuer N."/>
            <person name="Luecker S."/>
            <person name="Lage O.M."/>
            <person name="Pohl T."/>
            <person name="Merkel B.J."/>
            <person name="Hornburger P."/>
            <person name="Mueller R.-W."/>
            <person name="Bruemmer F."/>
            <person name="Labrenz M."/>
            <person name="Spormann A.M."/>
            <person name="Op den Camp H."/>
            <person name="Overmann J."/>
            <person name="Amann R."/>
            <person name="Jetten M.S.M."/>
            <person name="Mascher T."/>
            <person name="Medema M.H."/>
            <person name="Devos D.P."/>
            <person name="Kaster A.-K."/>
            <person name="Ovreas L."/>
            <person name="Rohde M."/>
            <person name="Galperin M.Y."/>
            <person name="Jogler C."/>
        </authorList>
    </citation>
    <scope>NUCLEOTIDE SEQUENCE [LARGE SCALE GENOMIC DNA]</scope>
    <source>
        <strain evidence="2 3">Pan189</strain>
    </source>
</reference>
<keyword evidence="3" id="KW-1185">Reference proteome</keyword>
<accession>A0A517QY61</accession>
<feature type="region of interest" description="Disordered" evidence="1">
    <location>
        <begin position="56"/>
        <end position="76"/>
    </location>
</feature>
<dbReference type="Proteomes" id="UP000317318">
    <property type="component" value="Chromosome"/>
</dbReference>
<evidence type="ECO:0000313" key="2">
    <source>
        <dbReference type="EMBL" id="QDT36582.1"/>
    </source>
</evidence>
<proteinExistence type="predicted"/>
<dbReference type="EMBL" id="CP036268">
    <property type="protein sequence ID" value="QDT36582.1"/>
    <property type="molecule type" value="Genomic_DNA"/>
</dbReference>